<geneLocation type="plasmid" evidence="1 2">
    <name>3</name>
</geneLocation>
<protein>
    <submittedName>
        <fullName evidence="1">Uncharacterized protein</fullName>
    </submittedName>
</protein>
<reference evidence="1 2" key="1">
    <citation type="submission" date="2019-03" db="EMBL/GenBank/DDBJ databases">
        <authorList>
            <person name="Kox A.R. M."/>
        </authorList>
    </citation>
    <scope>NUCLEOTIDE SEQUENCE [LARGE SCALE GENOMIC DNA]</scope>
    <source>
        <strain evidence="1">MTUNDRAET4 annotated genome</strain>
        <plasmid evidence="2">3</plasmid>
    </source>
</reference>
<sequence>MISELTKLIGSIESDSGYLTSEWLERLRTFDFSLRAAARFLAWLPGIKPHLACCTITIEHGENDLGSPVEFIEFRTGGCPARKT</sequence>
<dbReference type="KEGG" id="mtun:MTUNDRAET4_0051.2"/>
<accession>A0A4U8Z7F2</accession>
<keyword evidence="1" id="KW-0614">Plasmid</keyword>
<dbReference type="Proteomes" id="UP000294360">
    <property type="component" value="Plasmid 3"/>
</dbReference>
<evidence type="ECO:0000313" key="1">
    <source>
        <dbReference type="EMBL" id="VFU17476.1"/>
    </source>
</evidence>
<dbReference type="EMBL" id="LR536452">
    <property type="protein sequence ID" value="VFU17476.1"/>
    <property type="molecule type" value="Genomic_DNA"/>
</dbReference>
<dbReference type="RefSeq" id="WP_134493282.1">
    <property type="nucleotide sequence ID" value="NZ_CP139087.1"/>
</dbReference>
<dbReference type="AlphaFoldDB" id="A0A4U8Z7F2"/>
<organism evidence="1 2">
    <name type="scientific">Methylocella tundrae</name>
    <dbReference type="NCBI Taxonomy" id="227605"/>
    <lineage>
        <taxon>Bacteria</taxon>
        <taxon>Pseudomonadati</taxon>
        <taxon>Pseudomonadota</taxon>
        <taxon>Alphaproteobacteria</taxon>
        <taxon>Hyphomicrobiales</taxon>
        <taxon>Beijerinckiaceae</taxon>
        <taxon>Methylocella</taxon>
    </lineage>
</organism>
<gene>
    <name evidence="1" type="ORF">MTUNDRAET4_0051</name>
</gene>
<name>A0A4U8Z7F2_METTU</name>
<proteinExistence type="predicted"/>
<evidence type="ECO:0000313" key="2">
    <source>
        <dbReference type="Proteomes" id="UP000294360"/>
    </source>
</evidence>